<evidence type="ECO:0000313" key="2">
    <source>
        <dbReference type="EMBL" id="OFJ49005.1"/>
    </source>
</evidence>
<protein>
    <submittedName>
        <fullName evidence="2">Uncharacterized protein</fullName>
    </submittedName>
</protein>
<organism evidence="2 3">
    <name type="scientific">Janthinobacterium lividum</name>
    <dbReference type="NCBI Taxonomy" id="29581"/>
    <lineage>
        <taxon>Bacteria</taxon>
        <taxon>Pseudomonadati</taxon>
        <taxon>Pseudomonadota</taxon>
        <taxon>Betaproteobacteria</taxon>
        <taxon>Burkholderiales</taxon>
        <taxon>Oxalobacteraceae</taxon>
        <taxon>Janthinobacterium</taxon>
    </lineage>
</organism>
<proteinExistence type="predicted"/>
<evidence type="ECO:0000313" key="3">
    <source>
        <dbReference type="Proteomes" id="UP000092634"/>
    </source>
</evidence>
<keyword evidence="1" id="KW-0812">Transmembrane</keyword>
<gene>
    <name evidence="2" type="ORF">BA896_008960</name>
</gene>
<sequence length="162" mass="18201">MTDFIATSAGQRATFLCGKSWTAYVSTFVVAVLLFFAALPLAFKYNTRAALVVLIGSALIVTYRLLTIRSYQLYIDEAGVWLASGILPWKKKLMGVKWRDMDEAVYETNFWSWLFQSYTVRVSQRYTQDIGIHATGMARGKDAVATLNARHQEMLQGSAIVV</sequence>
<name>A0A1E8PRW3_9BURK</name>
<dbReference type="Proteomes" id="UP000092634">
    <property type="component" value="Unassembled WGS sequence"/>
</dbReference>
<feature type="transmembrane region" description="Helical" evidence="1">
    <location>
        <begin position="21"/>
        <end position="43"/>
    </location>
</feature>
<dbReference type="AlphaFoldDB" id="A0A1E8PRW3"/>
<accession>A0A1E8PRW3</accession>
<reference evidence="2 3" key="1">
    <citation type="submission" date="2016-10" db="EMBL/GenBank/DDBJ databases">
        <title>Updated version of Genome Assembly of Janthinobacterium lividum ERGS5:01.</title>
        <authorList>
            <person name="Kumar R."/>
            <person name="Acharya V."/>
            <person name="Singh D."/>
        </authorList>
    </citation>
    <scope>NUCLEOTIDE SEQUENCE [LARGE SCALE GENOMIC DNA]</scope>
    <source>
        <strain evidence="2 3">ERGS5:01</strain>
    </source>
</reference>
<keyword evidence="1" id="KW-1133">Transmembrane helix</keyword>
<dbReference type="EMBL" id="MAQB02000001">
    <property type="protein sequence ID" value="OFJ49005.1"/>
    <property type="molecule type" value="Genomic_DNA"/>
</dbReference>
<feature type="transmembrane region" description="Helical" evidence="1">
    <location>
        <begin position="49"/>
        <end position="66"/>
    </location>
</feature>
<comment type="caution">
    <text evidence="2">The sequence shown here is derived from an EMBL/GenBank/DDBJ whole genome shotgun (WGS) entry which is preliminary data.</text>
</comment>
<evidence type="ECO:0000256" key="1">
    <source>
        <dbReference type="SAM" id="Phobius"/>
    </source>
</evidence>
<keyword evidence="1" id="KW-0472">Membrane</keyword>